<dbReference type="Proteomes" id="UP001302321">
    <property type="component" value="Unassembled WGS sequence"/>
</dbReference>
<dbReference type="PANTHER" id="PTHR36922">
    <property type="entry name" value="BLL2446 PROTEIN"/>
    <property type="match status" value="1"/>
</dbReference>
<evidence type="ECO:0000313" key="1">
    <source>
        <dbReference type="EMBL" id="KAK4174165.1"/>
    </source>
</evidence>
<accession>A0AAN6W2Q4</accession>
<protein>
    <recommendedName>
        <fullName evidence="3">DUF1993 domain-containing protein</fullName>
    </recommendedName>
</protein>
<reference evidence="1" key="2">
    <citation type="submission" date="2023-05" db="EMBL/GenBank/DDBJ databases">
        <authorList>
            <consortium name="Lawrence Berkeley National Laboratory"/>
            <person name="Steindorff A."/>
            <person name="Hensen N."/>
            <person name="Bonometti L."/>
            <person name="Westerberg I."/>
            <person name="Brannstrom I.O."/>
            <person name="Guillou S."/>
            <person name="Cros-Aarteil S."/>
            <person name="Calhoun S."/>
            <person name="Haridas S."/>
            <person name="Kuo A."/>
            <person name="Mondo S."/>
            <person name="Pangilinan J."/>
            <person name="Riley R."/>
            <person name="Labutti K."/>
            <person name="Andreopoulos B."/>
            <person name="Lipzen A."/>
            <person name="Chen C."/>
            <person name="Yanf M."/>
            <person name="Daum C."/>
            <person name="Ng V."/>
            <person name="Clum A."/>
            <person name="Ohm R."/>
            <person name="Martin F."/>
            <person name="Silar P."/>
            <person name="Natvig D."/>
            <person name="Lalanne C."/>
            <person name="Gautier V."/>
            <person name="Ament-Velasquez S.L."/>
            <person name="Kruys A."/>
            <person name="Hutchinson M.I."/>
            <person name="Powell A.J."/>
            <person name="Barry K."/>
            <person name="Miller A.N."/>
            <person name="Grigoriev I.V."/>
            <person name="Debuchy R."/>
            <person name="Gladieux P."/>
            <person name="Thoren M.H."/>
            <person name="Johannesson H."/>
        </authorList>
    </citation>
    <scope>NUCLEOTIDE SEQUENCE</scope>
    <source>
        <strain evidence="1">CBS 892.96</strain>
    </source>
</reference>
<evidence type="ECO:0000313" key="2">
    <source>
        <dbReference type="Proteomes" id="UP001302321"/>
    </source>
</evidence>
<dbReference type="Gene3D" id="1.20.120.450">
    <property type="entry name" value="dinb family like domain"/>
    <property type="match status" value="1"/>
</dbReference>
<reference evidence="1" key="1">
    <citation type="journal article" date="2023" name="Mol. Phylogenet. Evol.">
        <title>Genome-scale phylogeny and comparative genomics of the fungal order Sordariales.</title>
        <authorList>
            <person name="Hensen N."/>
            <person name="Bonometti L."/>
            <person name="Westerberg I."/>
            <person name="Brannstrom I.O."/>
            <person name="Guillou S."/>
            <person name="Cros-Aarteil S."/>
            <person name="Calhoun S."/>
            <person name="Haridas S."/>
            <person name="Kuo A."/>
            <person name="Mondo S."/>
            <person name="Pangilinan J."/>
            <person name="Riley R."/>
            <person name="LaButti K."/>
            <person name="Andreopoulos B."/>
            <person name="Lipzen A."/>
            <person name="Chen C."/>
            <person name="Yan M."/>
            <person name="Daum C."/>
            <person name="Ng V."/>
            <person name="Clum A."/>
            <person name="Steindorff A."/>
            <person name="Ohm R.A."/>
            <person name="Martin F."/>
            <person name="Silar P."/>
            <person name="Natvig D.O."/>
            <person name="Lalanne C."/>
            <person name="Gautier V."/>
            <person name="Ament-Velasquez S.L."/>
            <person name="Kruys A."/>
            <person name="Hutchinson M.I."/>
            <person name="Powell A.J."/>
            <person name="Barry K."/>
            <person name="Miller A.N."/>
            <person name="Grigoriev I.V."/>
            <person name="Debuchy R."/>
            <person name="Gladieux P."/>
            <person name="Hiltunen Thoren M."/>
            <person name="Johannesson H."/>
        </authorList>
    </citation>
    <scope>NUCLEOTIDE SEQUENCE</scope>
    <source>
        <strain evidence="1">CBS 892.96</strain>
    </source>
</reference>
<dbReference type="SUPFAM" id="SSF109854">
    <property type="entry name" value="DinB/YfiT-like putative metalloenzymes"/>
    <property type="match status" value="1"/>
</dbReference>
<dbReference type="InterPro" id="IPR018531">
    <property type="entry name" value="DUF1993"/>
</dbReference>
<feature type="non-terminal residue" evidence="1">
    <location>
        <position position="183"/>
    </location>
</feature>
<sequence>MLSQSSASSPQSLCDFSLPIFYNGLHSLIHILEAAESFGRSQGLDPNEVYVQARLIEDQLPLAFQIQNAVRTVIINLNRVTGKELDHDGPIDNNEKTFEDMIHRVRLVTYEVRSVMENQPEEEKGGETIELLAGGRPIKFTVSEAVRLHGIPNFIFHVTTAYSILRAKGVPLGKADFICSFVG</sequence>
<dbReference type="InterPro" id="IPR034660">
    <property type="entry name" value="DinB/YfiT-like"/>
</dbReference>
<dbReference type="Pfam" id="PF09351">
    <property type="entry name" value="DUF1993"/>
    <property type="match status" value="1"/>
</dbReference>
<dbReference type="AlphaFoldDB" id="A0AAN6W2Q4"/>
<gene>
    <name evidence="1" type="ORF">QBC36DRAFT_219076</name>
</gene>
<evidence type="ECO:0008006" key="3">
    <source>
        <dbReference type="Google" id="ProtNLM"/>
    </source>
</evidence>
<keyword evidence="2" id="KW-1185">Reference proteome</keyword>
<dbReference type="PANTHER" id="PTHR36922:SF1">
    <property type="entry name" value="DUF1993 DOMAIN-CONTAINING PROTEIN"/>
    <property type="match status" value="1"/>
</dbReference>
<name>A0AAN6W2Q4_9PEZI</name>
<comment type="caution">
    <text evidence="1">The sequence shown here is derived from an EMBL/GenBank/DDBJ whole genome shotgun (WGS) entry which is preliminary data.</text>
</comment>
<dbReference type="EMBL" id="MU866297">
    <property type="protein sequence ID" value="KAK4174165.1"/>
    <property type="molecule type" value="Genomic_DNA"/>
</dbReference>
<organism evidence="1 2">
    <name type="scientific">Triangularia setosa</name>
    <dbReference type="NCBI Taxonomy" id="2587417"/>
    <lineage>
        <taxon>Eukaryota</taxon>
        <taxon>Fungi</taxon>
        <taxon>Dikarya</taxon>
        <taxon>Ascomycota</taxon>
        <taxon>Pezizomycotina</taxon>
        <taxon>Sordariomycetes</taxon>
        <taxon>Sordariomycetidae</taxon>
        <taxon>Sordariales</taxon>
        <taxon>Podosporaceae</taxon>
        <taxon>Triangularia</taxon>
    </lineage>
</organism>
<proteinExistence type="predicted"/>